<name>A0A5C3LRQ9_9AGAR</name>
<keyword evidence="4" id="KW-1185">Reference proteome</keyword>
<dbReference type="AlphaFoldDB" id="A0A5C3LRQ9"/>
<dbReference type="Pfam" id="PF20151">
    <property type="entry name" value="DUF6533"/>
    <property type="match status" value="1"/>
</dbReference>
<feature type="transmembrane region" description="Helical" evidence="1">
    <location>
        <begin position="32"/>
        <end position="54"/>
    </location>
</feature>
<feature type="transmembrane region" description="Helical" evidence="1">
    <location>
        <begin position="98"/>
        <end position="116"/>
    </location>
</feature>
<feature type="transmembrane region" description="Helical" evidence="1">
    <location>
        <begin position="66"/>
        <end position="86"/>
    </location>
</feature>
<keyword evidence="1" id="KW-0812">Transmembrane</keyword>
<evidence type="ECO:0000313" key="4">
    <source>
        <dbReference type="Proteomes" id="UP000308652"/>
    </source>
</evidence>
<dbReference type="Proteomes" id="UP000308652">
    <property type="component" value="Unassembled WGS sequence"/>
</dbReference>
<accession>A0A5C3LRQ9</accession>
<evidence type="ECO:0000313" key="3">
    <source>
        <dbReference type="EMBL" id="TFK35485.1"/>
    </source>
</evidence>
<evidence type="ECO:0000256" key="1">
    <source>
        <dbReference type="SAM" id="Phobius"/>
    </source>
</evidence>
<sequence>MILNALLYYDYLLTFGQEFKHIWLGKFRLSTILYIFCRYAMVANIVYLLAIVNVIPHARVRQCDGAYQVCAALSVAGRTAILVVLGMRTYAVFHQSRVILVFFGILGLLVVILAAVR</sequence>
<reference evidence="3 4" key="1">
    <citation type="journal article" date="2019" name="Nat. Ecol. Evol.">
        <title>Megaphylogeny resolves global patterns of mushroom evolution.</title>
        <authorList>
            <person name="Varga T."/>
            <person name="Krizsan K."/>
            <person name="Foldi C."/>
            <person name="Dima B."/>
            <person name="Sanchez-Garcia M."/>
            <person name="Sanchez-Ramirez S."/>
            <person name="Szollosi G.J."/>
            <person name="Szarkandi J.G."/>
            <person name="Papp V."/>
            <person name="Albert L."/>
            <person name="Andreopoulos W."/>
            <person name="Angelini C."/>
            <person name="Antonin V."/>
            <person name="Barry K.W."/>
            <person name="Bougher N.L."/>
            <person name="Buchanan P."/>
            <person name="Buyck B."/>
            <person name="Bense V."/>
            <person name="Catcheside P."/>
            <person name="Chovatia M."/>
            <person name="Cooper J."/>
            <person name="Damon W."/>
            <person name="Desjardin D."/>
            <person name="Finy P."/>
            <person name="Geml J."/>
            <person name="Haridas S."/>
            <person name="Hughes K."/>
            <person name="Justo A."/>
            <person name="Karasinski D."/>
            <person name="Kautmanova I."/>
            <person name="Kiss B."/>
            <person name="Kocsube S."/>
            <person name="Kotiranta H."/>
            <person name="LaButti K.M."/>
            <person name="Lechner B.E."/>
            <person name="Liimatainen K."/>
            <person name="Lipzen A."/>
            <person name="Lukacs Z."/>
            <person name="Mihaltcheva S."/>
            <person name="Morgado L.N."/>
            <person name="Niskanen T."/>
            <person name="Noordeloos M.E."/>
            <person name="Ohm R.A."/>
            <person name="Ortiz-Santana B."/>
            <person name="Ovrebo C."/>
            <person name="Racz N."/>
            <person name="Riley R."/>
            <person name="Savchenko A."/>
            <person name="Shiryaev A."/>
            <person name="Soop K."/>
            <person name="Spirin V."/>
            <person name="Szebenyi C."/>
            <person name="Tomsovsky M."/>
            <person name="Tulloss R.E."/>
            <person name="Uehling J."/>
            <person name="Grigoriev I.V."/>
            <person name="Vagvolgyi C."/>
            <person name="Papp T."/>
            <person name="Martin F.M."/>
            <person name="Miettinen O."/>
            <person name="Hibbett D.S."/>
            <person name="Nagy L.G."/>
        </authorList>
    </citation>
    <scope>NUCLEOTIDE SEQUENCE [LARGE SCALE GENOMIC DNA]</scope>
    <source>
        <strain evidence="3 4">CBS 166.37</strain>
    </source>
</reference>
<dbReference type="EMBL" id="ML213621">
    <property type="protein sequence ID" value="TFK35485.1"/>
    <property type="molecule type" value="Genomic_DNA"/>
</dbReference>
<gene>
    <name evidence="3" type="ORF">BDQ12DRAFT_611797</name>
</gene>
<proteinExistence type="predicted"/>
<dbReference type="InterPro" id="IPR045340">
    <property type="entry name" value="DUF6533"/>
</dbReference>
<organism evidence="3 4">
    <name type="scientific">Crucibulum laeve</name>
    <dbReference type="NCBI Taxonomy" id="68775"/>
    <lineage>
        <taxon>Eukaryota</taxon>
        <taxon>Fungi</taxon>
        <taxon>Dikarya</taxon>
        <taxon>Basidiomycota</taxon>
        <taxon>Agaricomycotina</taxon>
        <taxon>Agaricomycetes</taxon>
        <taxon>Agaricomycetidae</taxon>
        <taxon>Agaricales</taxon>
        <taxon>Agaricineae</taxon>
        <taxon>Nidulariaceae</taxon>
        <taxon>Crucibulum</taxon>
    </lineage>
</organism>
<keyword evidence="1" id="KW-0472">Membrane</keyword>
<keyword evidence="1" id="KW-1133">Transmembrane helix</keyword>
<dbReference type="OrthoDB" id="3242409at2759"/>
<protein>
    <recommendedName>
        <fullName evidence="2">DUF6533 domain-containing protein</fullName>
    </recommendedName>
</protein>
<evidence type="ECO:0000259" key="2">
    <source>
        <dbReference type="Pfam" id="PF20151"/>
    </source>
</evidence>
<feature type="domain" description="DUF6533" evidence="2">
    <location>
        <begin position="5"/>
        <end position="42"/>
    </location>
</feature>